<dbReference type="InterPro" id="IPR003961">
    <property type="entry name" value="FN3_dom"/>
</dbReference>
<evidence type="ECO:0000256" key="5">
    <source>
        <dbReference type="SAM" id="SignalP"/>
    </source>
</evidence>
<dbReference type="PROSITE" id="PS00800">
    <property type="entry name" value="PECTINESTERASE_1"/>
    <property type="match status" value="1"/>
</dbReference>
<dbReference type="InterPro" id="IPR011050">
    <property type="entry name" value="Pectin_lyase_fold/virulence"/>
</dbReference>
<dbReference type="InterPro" id="IPR018040">
    <property type="entry name" value="Pectinesterase_Tyr_AS"/>
</dbReference>
<dbReference type="GO" id="GO:0030599">
    <property type="term" value="F:pectinesterase activity"/>
    <property type="evidence" value="ECO:0007669"/>
    <property type="project" value="InterPro"/>
</dbReference>
<dbReference type="Pfam" id="PF17957">
    <property type="entry name" value="Big_7"/>
    <property type="match status" value="1"/>
</dbReference>
<gene>
    <name evidence="7" type="ORF">GC093_26780</name>
</gene>
<dbReference type="Gene3D" id="2.60.120.200">
    <property type="match status" value="1"/>
</dbReference>
<evidence type="ECO:0000313" key="8">
    <source>
        <dbReference type="Proteomes" id="UP000641588"/>
    </source>
</evidence>
<dbReference type="Gene3D" id="2.60.40.10">
    <property type="entry name" value="Immunoglobulins"/>
    <property type="match status" value="5"/>
</dbReference>
<keyword evidence="8" id="KW-1185">Reference proteome</keyword>
<name>A0A972GZ24_9BACL</name>
<keyword evidence="3" id="KW-0063">Aspartyl esterase</keyword>
<dbReference type="InterPro" id="IPR036116">
    <property type="entry name" value="FN3_sf"/>
</dbReference>
<dbReference type="SUPFAM" id="SSF49265">
    <property type="entry name" value="Fibronectin type III"/>
    <property type="match status" value="2"/>
</dbReference>
<dbReference type="InterPro" id="IPR000070">
    <property type="entry name" value="Pectinesterase_cat"/>
</dbReference>
<dbReference type="CDD" id="cd00063">
    <property type="entry name" value="FN3"/>
    <property type="match status" value="2"/>
</dbReference>
<keyword evidence="5" id="KW-0732">Signal</keyword>
<evidence type="ECO:0000313" key="7">
    <source>
        <dbReference type="EMBL" id="NOU96798.1"/>
    </source>
</evidence>
<dbReference type="Pfam" id="PF01095">
    <property type="entry name" value="Pectinesterase"/>
    <property type="match status" value="1"/>
</dbReference>
<dbReference type="InterPro" id="IPR012334">
    <property type="entry name" value="Pectin_lyas_fold"/>
</dbReference>
<accession>A0A972GZ24</accession>
<keyword evidence="4" id="KW-0325">Glycoprotein</keyword>
<keyword evidence="2" id="KW-0378">Hydrolase</keyword>
<organism evidence="7 8">
    <name type="scientific">Paenibacillus foliorum</name>
    <dbReference type="NCBI Taxonomy" id="2654974"/>
    <lineage>
        <taxon>Bacteria</taxon>
        <taxon>Bacillati</taxon>
        <taxon>Bacillota</taxon>
        <taxon>Bacilli</taxon>
        <taxon>Bacillales</taxon>
        <taxon>Paenibacillaceae</taxon>
        <taxon>Paenibacillus</taxon>
    </lineage>
</organism>
<dbReference type="Gene3D" id="2.160.20.10">
    <property type="entry name" value="Single-stranded right-handed beta-helix, Pectin lyase-like"/>
    <property type="match status" value="2"/>
</dbReference>
<dbReference type="SUPFAM" id="SSF51126">
    <property type="entry name" value="Pectin lyase-like"/>
    <property type="match status" value="2"/>
</dbReference>
<evidence type="ECO:0000256" key="3">
    <source>
        <dbReference type="ARBA" id="ARBA00023085"/>
    </source>
</evidence>
<protein>
    <submittedName>
        <fullName evidence="7">Protein PlyC</fullName>
    </submittedName>
</protein>
<dbReference type="EMBL" id="WHOD01000102">
    <property type="protein sequence ID" value="NOU96798.1"/>
    <property type="molecule type" value="Genomic_DNA"/>
</dbReference>
<dbReference type="GO" id="GO:0046872">
    <property type="term" value="F:metal ion binding"/>
    <property type="evidence" value="ECO:0007669"/>
    <property type="project" value="UniProtKB-KW"/>
</dbReference>
<dbReference type="GO" id="GO:0042545">
    <property type="term" value="P:cell wall modification"/>
    <property type="evidence" value="ECO:0007669"/>
    <property type="project" value="InterPro"/>
</dbReference>
<sequence>MKKALLMGMCFLIALNAFLFDLQAVGAETTAQTSSVLASPSELKAASGNAVVNLSWNPVIGAASYNVKRSTVNGGPYSTINTSNVVSTSYTDNSVVNGTMYYYVVTAVGSATESIISNQVKSIPYSQTAGAPLAPVDFSAVAYDGSVQLSWTAVSNATSYTVLRSETNSGPYSPVGSNLTVPTYKDTSIINGKQYYYVVSASNVSGISQNSEEIIVVPATVITVSKDGSGDYSNITEALATIPVTNTSRKVIYIKPGTYQEKLSIKAPFVSLVGAGRDKTKIIYNDSEKTVNPANRNTLLQPLETATLSVGDTKSSTANQFSAENLTIENNSKVENGRALAVLVASDQVIFDNVRIVGYQDTLYAGVSYDTKESRQYYHNSEIKGRTDYIYGPATAAIFDHVDAISVNSSDSSDMGGYVTAGATKNPNGDVPGLVFINSRLVKDSSTKGKHYLGRPWQDQPTVRYINTWMDDHIHVDGWTPMTEGLNTYYLSEYNSMGPGASPTTRKMSSQMSPQEASNLTIPRIFEGWDPSRKIVIPKIFPEITSKVAPALPDGQLGSYTKPVMIYMEVNGELPEENRVQYSINNGPWTTYAAEFQVSQPGTSTIQYRYINSSEIATTTQTVTIKIDPNEQPRVPSFPGAEGAGMYTKGGRGTEVYVVDNLNDYDTTKGEAVIPGTIRDAISSGNRTIIFKTSGTINLKRGLDITSSNLTIAGQTAPGDGIAISGYMVKFGNNDTGKDIIVRYIRFRNGIEVLSDTADISGNNVIIDHCSFSWSTDETFSVKNRKNFTVQWSIISDSLNQSIHDKGAHGYGGIWGGTNATYHHNLIVNHNSRNPRFDRQTDFDNFPTKIDYRNNVIYNWGGNSAYGGEQAVGINMINNYYKPGPSTFDGVKSRIINPSDIGGGGGAFYIDGNFMEGAADVTTDNWVKNSSGGFKAISPDGTFIRKLKPMIIPDALDPIGGPVNTDSATVAYEKVLQSAGASLPKRDSLDQKIMNDVKLGKGRLINTIASDGGLPELNSEVAPNDSDGDGIPDSWETAHGLNPNIKTDGALISSNGYTNLENYINSLVVAVPLNPNIAIVSPSMHQAFTVNDSIKITANASSDATNGTIAKVVFYDGDQKIGEKTAAPYEFTWTSAPEGEHYVYAKAVDNNGVMTLSSVSIIYVNGPNNVAPWISKDIGQVSIPGTASLNGTRYMVKGSGDIRNKSDSFQYVYQPVQGNFEMIANVGFASEIDERTKAGLMIRDSLDPDAKSTALFLTPDGTSDKAVDTSGRKISLLHRDIKGGDYSEDLVRSSSLKAPFWLKIVRDQNTVYGYLSNNSITWTLVGSKKIDMGDTVYVGMAVDAPKLTSNADYLTAASFNDVKFTRSALFSISNPLSETVDIPEYSIKGSVVDRTQLTVTNNGVTVVDAVYAEAGASFSYKLNLNEGLNTISISAKNSELYGNVVNSKTLQVTYNKSAVVFTPASPIPTSVNVSAFNLTGKISRAAAVTVKLNGVTVSNNLNISADTLFNVPLTLQEGLNEIVFTGIDAYGNTGSKTYQITYNKNWGAAVFTVKNISLRDLSGNMLTGLSSSTTVVTDVTVQNNSLVNQSGVLVVALFNQQDQMVRYSLIDQSIPAGTNKQMKAILKSPDYIMGSTIKAFVWNNITNKIVISNVVTIQ</sequence>
<feature type="signal peptide" evidence="5">
    <location>
        <begin position="1"/>
        <end position="19"/>
    </location>
</feature>
<dbReference type="PROSITE" id="PS50853">
    <property type="entry name" value="FN3"/>
    <property type="match status" value="1"/>
</dbReference>
<comment type="caution">
    <text evidence="7">The sequence shown here is derived from an EMBL/GenBank/DDBJ whole genome shotgun (WGS) entry which is preliminary data.</text>
</comment>
<reference evidence="7" key="1">
    <citation type="submission" date="2019-10" db="EMBL/GenBank/DDBJ databases">
        <title>Description of Paenibacillus glebae sp. nov.</title>
        <authorList>
            <person name="Carlier A."/>
            <person name="Qi S."/>
        </authorList>
    </citation>
    <scope>NUCLEOTIDE SEQUENCE</scope>
    <source>
        <strain evidence="7">LMG 31456</strain>
    </source>
</reference>
<dbReference type="InterPro" id="IPR013783">
    <property type="entry name" value="Ig-like_fold"/>
</dbReference>
<keyword evidence="1" id="KW-0479">Metal-binding</keyword>
<feature type="domain" description="Fibronectin type-III" evidence="6">
    <location>
        <begin position="131"/>
        <end position="223"/>
    </location>
</feature>
<dbReference type="RefSeq" id="WP_171655039.1">
    <property type="nucleotide sequence ID" value="NZ_WHOD01000102.1"/>
</dbReference>
<evidence type="ECO:0000256" key="1">
    <source>
        <dbReference type="ARBA" id="ARBA00022723"/>
    </source>
</evidence>
<dbReference type="PANTHER" id="PTHR42970:SF1">
    <property type="entry name" value="PECTATE LYASE C-RELATED"/>
    <property type="match status" value="1"/>
</dbReference>
<dbReference type="PANTHER" id="PTHR42970">
    <property type="entry name" value="PECTATE LYASE C-RELATED"/>
    <property type="match status" value="1"/>
</dbReference>
<evidence type="ECO:0000256" key="4">
    <source>
        <dbReference type="ARBA" id="ARBA00023180"/>
    </source>
</evidence>
<evidence type="ECO:0000259" key="6">
    <source>
        <dbReference type="PROSITE" id="PS50853"/>
    </source>
</evidence>
<dbReference type="SMART" id="SM00060">
    <property type="entry name" value="FN3"/>
    <property type="match status" value="2"/>
</dbReference>
<proteinExistence type="predicted"/>
<dbReference type="Proteomes" id="UP000641588">
    <property type="component" value="Unassembled WGS sequence"/>
</dbReference>
<feature type="chain" id="PRO_5038942294" evidence="5">
    <location>
        <begin position="20"/>
        <end position="1658"/>
    </location>
</feature>
<evidence type="ECO:0000256" key="2">
    <source>
        <dbReference type="ARBA" id="ARBA00022801"/>
    </source>
</evidence>
<dbReference type="InterPro" id="IPR052063">
    <property type="entry name" value="Polysaccharide_Lyase_1"/>
</dbReference>